<proteinExistence type="predicted"/>
<feature type="domain" description="Rhodanese" evidence="2">
    <location>
        <begin position="63"/>
        <end position="147"/>
    </location>
</feature>
<sequence>MNDQSSQPNKTRVSSATTTTVHTEQPWHASYPAPRSEAKSITRHELLRLLKSDAAMDHDFVLGGTIQGSINLPAQSLWPTISSHYNIWIKAGVRRVIWYCGSSRGRGRRAAGWFADYLNERGESRMQSLVLSEGIKAWAAEKGEFVRYMQEYDESKWS</sequence>
<protein>
    <recommendedName>
        <fullName evidence="2">Rhodanese domain-containing protein</fullName>
    </recommendedName>
</protein>
<feature type="region of interest" description="Disordered" evidence="1">
    <location>
        <begin position="1"/>
        <end position="36"/>
    </location>
</feature>
<dbReference type="OrthoDB" id="8300214at2759"/>
<evidence type="ECO:0000313" key="4">
    <source>
        <dbReference type="Proteomes" id="UP000799537"/>
    </source>
</evidence>
<feature type="compositionally biased region" description="Polar residues" evidence="1">
    <location>
        <begin position="1"/>
        <end position="23"/>
    </location>
</feature>
<evidence type="ECO:0000256" key="1">
    <source>
        <dbReference type="SAM" id="MobiDB-lite"/>
    </source>
</evidence>
<dbReference type="Proteomes" id="UP000799537">
    <property type="component" value="Unassembled WGS sequence"/>
</dbReference>
<dbReference type="PROSITE" id="PS50206">
    <property type="entry name" value="RHODANESE_3"/>
    <property type="match status" value="1"/>
</dbReference>
<organism evidence="3 4">
    <name type="scientific">Zasmidium cellare ATCC 36951</name>
    <dbReference type="NCBI Taxonomy" id="1080233"/>
    <lineage>
        <taxon>Eukaryota</taxon>
        <taxon>Fungi</taxon>
        <taxon>Dikarya</taxon>
        <taxon>Ascomycota</taxon>
        <taxon>Pezizomycotina</taxon>
        <taxon>Dothideomycetes</taxon>
        <taxon>Dothideomycetidae</taxon>
        <taxon>Mycosphaerellales</taxon>
        <taxon>Mycosphaerellaceae</taxon>
        <taxon>Zasmidium</taxon>
    </lineage>
</organism>
<evidence type="ECO:0000313" key="3">
    <source>
        <dbReference type="EMBL" id="KAF2161858.1"/>
    </source>
</evidence>
<dbReference type="RefSeq" id="XP_033662747.1">
    <property type="nucleotide sequence ID" value="XM_033818277.1"/>
</dbReference>
<evidence type="ECO:0000259" key="2">
    <source>
        <dbReference type="PROSITE" id="PS50206"/>
    </source>
</evidence>
<dbReference type="GeneID" id="54571549"/>
<name>A0A6A6C6H5_ZASCE</name>
<dbReference type="InterPro" id="IPR001763">
    <property type="entry name" value="Rhodanese-like_dom"/>
</dbReference>
<dbReference type="SUPFAM" id="SSF52821">
    <property type="entry name" value="Rhodanese/Cell cycle control phosphatase"/>
    <property type="match status" value="1"/>
</dbReference>
<keyword evidence="4" id="KW-1185">Reference proteome</keyword>
<dbReference type="InterPro" id="IPR036873">
    <property type="entry name" value="Rhodanese-like_dom_sf"/>
</dbReference>
<dbReference type="AlphaFoldDB" id="A0A6A6C6H5"/>
<accession>A0A6A6C6H5</accession>
<gene>
    <name evidence="3" type="ORF">M409DRAFT_69406</name>
</gene>
<dbReference type="EMBL" id="ML993616">
    <property type="protein sequence ID" value="KAF2161858.1"/>
    <property type="molecule type" value="Genomic_DNA"/>
</dbReference>
<reference evidence="3" key="1">
    <citation type="journal article" date="2020" name="Stud. Mycol.">
        <title>101 Dothideomycetes genomes: a test case for predicting lifestyles and emergence of pathogens.</title>
        <authorList>
            <person name="Haridas S."/>
            <person name="Albert R."/>
            <person name="Binder M."/>
            <person name="Bloem J."/>
            <person name="Labutti K."/>
            <person name="Salamov A."/>
            <person name="Andreopoulos B."/>
            <person name="Baker S."/>
            <person name="Barry K."/>
            <person name="Bills G."/>
            <person name="Bluhm B."/>
            <person name="Cannon C."/>
            <person name="Castanera R."/>
            <person name="Culley D."/>
            <person name="Daum C."/>
            <person name="Ezra D."/>
            <person name="Gonzalez J."/>
            <person name="Henrissat B."/>
            <person name="Kuo A."/>
            <person name="Liang C."/>
            <person name="Lipzen A."/>
            <person name="Lutzoni F."/>
            <person name="Magnuson J."/>
            <person name="Mondo S."/>
            <person name="Nolan M."/>
            <person name="Ohm R."/>
            <person name="Pangilinan J."/>
            <person name="Park H.-J."/>
            <person name="Ramirez L."/>
            <person name="Alfaro M."/>
            <person name="Sun H."/>
            <person name="Tritt A."/>
            <person name="Yoshinaga Y."/>
            <person name="Zwiers L.-H."/>
            <person name="Turgeon B."/>
            <person name="Goodwin S."/>
            <person name="Spatafora J."/>
            <person name="Crous P."/>
            <person name="Grigoriev I."/>
        </authorList>
    </citation>
    <scope>NUCLEOTIDE SEQUENCE</scope>
    <source>
        <strain evidence="3">ATCC 36951</strain>
    </source>
</reference>
<dbReference type="Gene3D" id="3.40.250.10">
    <property type="entry name" value="Rhodanese-like domain"/>
    <property type="match status" value="1"/>
</dbReference>